<dbReference type="GO" id="GO:0098793">
    <property type="term" value="C:presynapse"/>
    <property type="evidence" value="ECO:0007669"/>
    <property type="project" value="GOC"/>
</dbReference>
<proteinExistence type="predicted"/>
<feature type="compositionally biased region" description="Basic and acidic residues" evidence="1">
    <location>
        <begin position="1108"/>
        <end position="1119"/>
    </location>
</feature>
<reference evidence="4" key="1">
    <citation type="submission" date="2020-04" db="EMBL/GenBank/DDBJ databases">
        <authorList>
            <person name="Alioto T."/>
            <person name="Alioto T."/>
            <person name="Gomez Garrido J."/>
        </authorList>
    </citation>
    <scope>NUCLEOTIDE SEQUENCE</scope>
    <source>
        <strain evidence="4">A484AB</strain>
    </source>
</reference>
<dbReference type="Pfam" id="PF25039">
    <property type="entry name" value="BLTP1_M"/>
    <property type="match status" value="1"/>
</dbReference>
<feature type="domain" description="Bridge-like lipid transfer protein family member 1 C-terminal" evidence="3">
    <location>
        <begin position="688"/>
        <end position="1103"/>
    </location>
</feature>
<feature type="non-terminal residue" evidence="4">
    <location>
        <position position="1"/>
    </location>
</feature>
<dbReference type="InterPro" id="IPR056742">
    <property type="entry name" value="BLTP1_C"/>
</dbReference>
<feature type="domain" description="Bridge-like lipid transfer protein family member 1 middle region" evidence="2">
    <location>
        <begin position="308"/>
        <end position="670"/>
    </location>
</feature>
<dbReference type="AlphaFoldDB" id="A0A6S7JAZ1"/>
<feature type="compositionally biased region" description="Basic and acidic residues" evidence="1">
    <location>
        <begin position="1133"/>
        <end position="1161"/>
    </location>
</feature>
<protein>
    <submittedName>
        <fullName evidence="4">Uncharacterized protein</fullName>
    </submittedName>
</protein>
<evidence type="ECO:0000256" key="1">
    <source>
        <dbReference type="SAM" id="MobiDB-lite"/>
    </source>
</evidence>
<evidence type="ECO:0000259" key="3">
    <source>
        <dbReference type="Pfam" id="PF25040"/>
    </source>
</evidence>
<dbReference type="EMBL" id="CACRXK020015113">
    <property type="protein sequence ID" value="CAB4027907.1"/>
    <property type="molecule type" value="Genomic_DNA"/>
</dbReference>
<dbReference type="OrthoDB" id="10051416at2759"/>
<feature type="region of interest" description="Disordered" evidence="1">
    <location>
        <begin position="1"/>
        <end position="59"/>
    </location>
</feature>
<keyword evidence="5" id="KW-1185">Reference proteome</keyword>
<evidence type="ECO:0000313" key="4">
    <source>
        <dbReference type="EMBL" id="CAB4027907.1"/>
    </source>
</evidence>
<name>A0A6S7JAZ1_PARCT</name>
<dbReference type="Proteomes" id="UP001152795">
    <property type="component" value="Unassembled WGS sequence"/>
</dbReference>
<dbReference type="InterPro" id="IPR056741">
    <property type="entry name" value="BLTP1_M"/>
</dbReference>
<feature type="region of interest" description="Disordered" evidence="1">
    <location>
        <begin position="1103"/>
        <end position="1161"/>
    </location>
</feature>
<dbReference type="GO" id="GO:0048488">
    <property type="term" value="P:synaptic vesicle endocytosis"/>
    <property type="evidence" value="ECO:0007669"/>
    <property type="project" value="TreeGrafter"/>
</dbReference>
<feature type="compositionally biased region" description="Acidic residues" evidence="1">
    <location>
        <begin position="1120"/>
        <end position="1132"/>
    </location>
</feature>
<accession>A0A6S7JAZ1</accession>
<feature type="region of interest" description="Disordered" evidence="1">
    <location>
        <begin position="556"/>
        <end position="585"/>
    </location>
</feature>
<sequence length="1161" mass="129440">FEALNASGVSPGNTLYSISDRPSPKASSSITSVSTSESENVPLTNKARVKRKKAPKQEVEQSLYSYFSSPVASPRSSQPDASIVLDRREQTLPTVTWDTPEKDEDDLFGQMVSQPTSGKQIADEKIIFKAFFLGMGFLQPSEEFSSCSDKTFSLLVKLRCLRLDISEGKLDCLRKTKVEIPRVVTSESQNNTPSFMFQNFETKVNIKSSPLINNSPKKYAEEKFHGKDKLDTAPLEPSSITHSAHVKVSCHSATQSINLSLIRLLLQVADMIDILGENYDGIKAEKVSPRDVLPNEREPGEVKAASENQKCWRIMSQVSDLYSTLPSGQNTLTKEGSAQLREHKIDMEGTSSQVKRRQLSRTLSSPKDIRFISSRLSRDPPQLKVVVVLMLQKLKCVATLGELCLQTDMNSISFCACHKVEKQQGTLVKRASVETCCRKIVSSSVSAHLQKARLVLSEIGHQDGTVVSCVMNTSHGMYSCVNKREDVKKSIVISLGAIDVDIPQHPVALHCMMTRSSKTLSKQLSEIQSQRSVMRTFSSLERSSLVELSRDKDEGDVGIGDNVPSVERDDIDVTDSGFPCKDTQPTKDFPQMSVKVVLQGFSIGASLLPSLKVEYKIGTVSSFGKTGKENSFKLDMPQHHLSFTSKVKSLDSSIPASTSIHLPRVDISGVLDQINTSSDVTSVPGKRHLKVVADIGTLNQNLSTDLLNHLIFIQKGFMKEVNDVLQRVSGESQPVPLWRTASTDNVDTDDKESVFLIFTFTLNLKGIKITATTPSSTAVRLETGSVNLEVSNNEPVMKKESSSNIEKNDQRKAKVFVRADVDLTLSLVQFLKDQILGDMNDFQQLAFFNTHVGIRNCLQGRAKLEEKETLLISVVKPFVYVQPVAFDKAVLLYLNYKNAYSYWNEQRMSLNEDVQFATQAVFEKLPQPHPTAQLSGFLFLQLTVSELGICLPLYNLNQEQPLITSQGSGDINMAMVLTMENMLLTCCSSASFVSKGNFTDFCLRFAEKFDVKQRDWKPQKRDGILMNSCKVPNGTYEICSRTIREPYANYMTKAGKMVMSLMWKMCGIDVHCDTEIGKRLKALGQTLTSVTGDSDIANLESVAEDSEDHLTPDKEKEVEHEETDDECFDETDFTPKHLHNENPQNLEKEMWKQARKVNELR</sequence>
<feature type="compositionally biased region" description="Polar residues" evidence="1">
    <location>
        <begin position="7"/>
        <end position="17"/>
    </location>
</feature>
<feature type="compositionally biased region" description="Low complexity" evidence="1">
    <location>
        <begin position="27"/>
        <end position="39"/>
    </location>
</feature>
<dbReference type="Pfam" id="PF25040">
    <property type="entry name" value="BLTP1_C"/>
    <property type="match status" value="1"/>
</dbReference>
<dbReference type="PANTHER" id="PTHR31640">
    <property type="entry name" value="TRANSMEMBRANE PROTEIN KIAA1109"/>
    <property type="match status" value="1"/>
</dbReference>
<organism evidence="4 5">
    <name type="scientific">Paramuricea clavata</name>
    <name type="common">Red gorgonian</name>
    <name type="synonym">Violescent sea-whip</name>
    <dbReference type="NCBI Taxonomy" id="317549"/>
    <lineage>
        <taxon>Eukaryota</taxon>
        <taxon>Metazoa</taxon>
        <taxon>Cnidaria</taxon>
        <taxon>Anthozoa</taxon>
        <taxon>Octocorallia</taxon>
        <taxon>Malacalcyonacea</taxon>
        <taxon>Plexauridae</taxon>
        <taxon>Paramuricea</taxon>
    </lineage>
</organism>
<evidence type="ECO:0000259" key="2">
    <source>
        <dbReference type="Pfam" id="PF25039"/>
    </source>
</evidence>
<dbReference type="InterPro" id="IPR033616">
    <property type="entry name" value="BLTP1"/>
</dbReference>
<comment type="caution">
    <text evidence="4">The sequence shown here is derived from an EMBL/GenBank/DDBJ whole genome shotgun (WGS) entry which is preliminary data.</text>
</comment>
<evidence type="ECO:0000313" key="5">
    <source>
        <dbReference type="Proteomes" id="UP001152795"/>
    </source>
</evidence>
<gene>
    <name evidence="4" type="ORF">PACLA_8A037722</name>
</gene>
<dbReference type="PANTHER" id="PTHR31640:SF1">
    <property type="entry name" value="BRIDGE-LIKE LIPID TRANSFER PROTEIN FAMILY MEMBER 1"/>
    <property type="match status" value="1"/>
</dbReference>